<protein>
    <recommendedName>
        <fullName evidence="3">DNA-binding protein</fullName>
    </recommendedName>
</protein>
<dbReference type="AlphaFoldDB" id="N1ZKV7"/>
<dbReference type="EMBL" id="AQFT01000232">
    <property type="protein sequence ID" value="EMZ16471.1"/>
    <property type="molecule type" value="Genomic_DNA"/>
</dbReference>
<comment type="caution">
    <text evidence="1">The sequence shown here is derived from an EMBL/GenBank/DDBJ whole genome shotgun (WGS) entry which is preliminary data.</text>
</comment>
<evidence type="ECO:0000313" key="2">
    <source>
        <dbReference type="Proteomes" id="UP000012589"/>
    </source>
</evidence>
<keyword evidence="2" id="KW-1185">Reference proteome</keyword>
<organism evidence="1 2">
    <name type="scientific">Eubacterium plexicaudatum ASF492</name>
    <dbReference type="NCBI Taxonomy" id="1235802"/>
    <lineage>
        <taxon>Bacteria</taxon>
        <taxon>Bacillati</taxon>
        <taxon>Bacillota</taxon>
        <taxon>Clostridia</taxon>
        <taxon>Eubacteriales</taxon>
        <taxon>Eubacteriaceae</taxon>
        <taxon>Eubacterium</taxon>
    </lineage>
</organism>
<evidence type="ECO:0000313" key="1">
    <source>
        <dbReference type="EMBL" id="EMZ16471.1"/>
    </source>
</evidence>
<reference evidence="1 2" key="1">
    <citation type="journal article" date="2014" name="Genome Announc.">
        <title>Draft genome sequences of the altered schaedler flora, a defined bacterial community from gnotobiotic mice.</title>
        <authorList>
            <person name="Wannemuehler M.J."/>
            <person name="Overstreet A.M."/>
            <person name="Ward D.V."/>
            <person name="Phillips G.J."/>
        </authorList>
    </citation>
    <scope>NUCLEOTIDE SEQUENCE [LARGE SCALE GENOMIC DNA]</scope>
    <source>
        <strain evidence="1 2">ASF492</strain>
    </source>
</reference>
<dbReference type="HOGENOM" id="CLU_173913_3_0_9"/>
<dbReference type="PATRIC" id="fig|1235802.3.peg.6549"/>
<evidence type="ECO:0008006" key="3">
    <source>
        <dbReference type="Google" id="ProtNLM"/>
    </source>
</evidence>
<proteinExistence type="predicted"/>
<sequence length="68" mass="7688">MKQNHMMTAEDVAKELGVSKGHAYKLIRELNEELQSKGYLVVAGKVPKAFWETKFYGYNQPNQTARGG</sequence>
<dbReference type="OrthoDB" id="3174733at2"/>
<dbReference type="eggNOG" id="ENOG50330IM">
    <property type="taxonomic scope" value="Bacteria"/>
</dbReference>
<dbReference type="STRING" id="1235802.C823_06189"/>
<gene>
    <name evidence="1" type="ORF">C823_06189</name>
</gene>
<dbReference type="Proteomes" id="UP000012589">
    <property type="component" value="Unassembled WGS sequence"/>
</dbReference>
<name>N1ZKV7_9FIRM</name>
<accession>N1ZKV7</accession>